<dbReference type="PANTHER" id="PTHR32295">
    <property type="entry name" value="IQ-DOMAIN 5-RELATED"/>
    <property type="match status" value="1"/>
</dbReference>
<dbReference type="PROSITE" id="PS50096">
    <property type="entry name" value="IQ"/>
    <property type="match status" value="2"/>
</dbReference>
<dbReference type="EMBL" id="JANJYI010000001">
    <property type="protein sequence ID" value="KAK2663993.1"/>
    <property type="molecule type" value="Genomic_DNA"/>
</dbReference>
<evidence type="ECO:0000313" key="6">
    <source>
        <dbReference type="EMBL" id="KAK2663993.1"/>
    </source>
</evidence>
<dbReference type="Proteomes" id="UP001280121">
    <property type="component" value="Unassembled WGS sequence"/>
</dbReference>
<feature type="compositionally biased region" description="Basic and acidic residues" evidence="4">
    <location>
        <begin position="556"/>
        <end position="565"/>
    </location>
</feature>
<name>A0AAD9XRB5_9ROSI</name>
<feature type="compositionally biased region" description="Polar residues" evidence="4">
    <location>
        <begin position="530"/>
        <end position="549"/>
    </location>
</feature>
<dbReference type="CDD" id="cd23767">
    <property type="entry name" value="IQCD"/>
    <property type="match status" value="1"/>
</dbReference>
<dbReference type="Pfam" id="PF00612">
    <property type="entry name" value="IQ"/>
    <property type="match status" value="2"/>
</dbReference>
<reference evidence="6" key="1">
    <citation type="journal article" date="2023" name="Plant J.">
        <title>Genome sequences and population genomics provide insights into the demographic history, inbreeding, and mutation load of two 'living fossil' tree species of Dipteronia.</title>
        <authorList>
            <person name="Feng Y."/>
            <person name="Comes H.P."/>
            <person name="Chen J."/>
            <person name="Zhu S."/>
            <person name="Lu R."/>
            <person name="Zhang X."/>
            <person name="Li P."/>
            <person name="Qiu J."/>
            <person name="Olsen K.M."/>
            <person name="Qiu Y."/>
        </authorList>
    </citation>
    <scope>NUCLEOTIDE SEQUENCE</scope>
    <source>
        <strain evidence="6">KIB01</strain>
    </source>
</reference>
<evidence type="ECO:0000256" key="1">
    <source>
        <dbReference type="ARBA" id="ARBA00022860"/>
    </source>
</evidence>
<dbReference type="Pfam" id="PF13178">
    <property type="entry name" value="DUF4005"/>
    <property type="match status" value="1"/>
</dbReference>
<feature type="compositionally biased region" description="Basic and acidic residues" evidence="4">
    <location>
        <begin position="20"/>
        <end position="32"/>
    </location>
</feature>
<feature type="region of interest" description="Disordered" evidence="4">
    <location>
        <begin position="263"/>
        <end position="336"/>
    </location>
</feature>
<dbReference type="InterPro" id="IPR025064">
    <property type="entry name" value="DUF4005"/>
</dbReference>
<feature type="compositionally biased region" description="Basic residues" evidence="4">
    <location>
        <begin position="9"/>
        <end position="19"/>
    </location>
</feature>
<gene>
    <name evidence="6" type="ORF">Ddye_002567</name>
</gene>
<dbReference type="Gene3D" id="1.20.5.190">
    <property type="match status" value="1"/>
</dbReference>
<comment type="similarity">
    <text evidence="2">Belongs to the IQD family.</text>
</comment>
<evidence type="ECO:0000256" key="4">
    <source>
        <dbReference type="SAM" id="MobiDB-lite"/>
    </source>
</evidence>
<comment type="caution">
    <text evidence="6">The sequence shown here is derived from an EMBL/GenBank/DDBJ whole genome shotgun (WGS) entry which is preliminary data.</text>
</comment>
<keyword evidence="7" id="KW-1185">Reference proteome</keyword>
<comment type="subunit">
    <text evidence="3">Binds to multiple calmodulin (CaM) in the presence of Ca(2+) and CaM-like proteins.</text>
</comment>
<protein>
    <recommendedName>
        <fullName evidence="5">DUF4005 domain-containing protein</fullName>
    </recommendedName>
</protein>
<dbReference type="GO" id="GO:0005516">
    <property type="term" value="F:calmodulin binding"/>
    <property type="evidence" value="ECO:0007669"/>
    <property type="project" value="UniProtKB-KW"/>
</dbReference>
<dbReference type="AlphaFoldDB" id="A0AAD9XRB5"/>
<evidence type="ECO:0000313" key="7">
    <source>
        <dbReference type="Proteomes" id="UP001280121"/>
    </source>
</evidence>
<feature type="region of interest" description="Disordered" evidence="4">
    <location>
        <begin position="1"/>
        <end position="32"/>
    </location>
</feature>
<dbReference type="PANTHER" id="PTHR32295:SF281">
    <property type="entry name" value="PROTEIN IQ-DOMAIN 31"/>
    <property type="match status" value="1"/>
</dbReference>
<sequence length="575" mass="63532">MGKSPGKWIKTKLFGKKSSKSNDSKGREKVANERDLLVAVNASEADTTLDPPLTSRLIPKTTHSNEGKVELENKEAVDGSESVAMSFPGSQVADFQNFTPEDAPDDPERIRQEEAATKAQAAFRGYLARRAFRALKGIIRLQALIRGHLVRRQAGATLFSMLGIVKLQALVRGRMVRQSDIGLEVRKKFNIEKLLVNKPADSVGLGLPLRITKMTGNAFVRKLLASSPTMMPLHLQYDSEEPNSVSNWLKRWSASCFWKPVPQPKKVSESKSQKKHVNAQTIEAETGRPKRSFRRVPAANIDSNLSHSTPEFEKSKRTFRKISSHSADPVQENPQNELEKVKRSLRRVHNPIVENSVPVQSEVEFEKPKLSLEKVSITLDQEVPEQRLSNSGEKMKKETTLMLSKPPVVETTPEPLQTNGTSELPPADQAVVESKPLTESNGKDEHVVPTTNGECNQMEDATVNENSKSGRKAYTPAKQERAENGLQSSPALPSYMAATESAKAKLRLQGSPRSGQESVEKNSATRRHSLPSSTNSKISSQSPRTQRLSASGKGGNKSDKSRDGNGKVTQVEWKR</sequence>
<feature type="domain" description="DUF4005" evidence="5">
    <location>
        <begin position="467"/>
        <end position="558"/>
    </location>
</feature>
<feature type="region of interest" description="Disordered" evidence="4">
    <location>
        <begin position="47"/>
        <end position="66"/>
    </location>
</feature>
<accession>A0AAD9XRB5</accession>
<evidence type="ECO:0000259" key="5">
    <source>
        <dbReference type="Pfam" id="PF13178"/>
    </source>
</evidence>
<keyword evidence="1" id="KW-0112">Calmodulin-binding</keyword>
<evidence type="ECO:0000256" key="2">
    <source>
        <dbReference type="ARBA" id="ARBA00024341"/>
    </source>
</evidence>
<feature type="region of interest" description="Disordered" evidence="4">
    <location>
        <begin position="407"/>
        <end position="575"/>
    </location>
</feature>
<evidence type="ECO:0000256" key="3">
    <source>
        <dbReference type="ARBA" id="ARBA00024378"/>
    </source>
</evidence>
<proteinExistence type="inferred from homology"/>
<dbReference type="SMART" id="SM00015">
    <property type="entry name" value="IQ"/>
    <property type="match status" value="2"/>
</dbReference>
<organism evidence="6 7">
    <name type="scientific">Dipteronia dyeriana</name>
    <dbReference type="NCBI Taxonomy" id="168575"/>
    <lineage>
        <taxon>Eukaryota</taxon>
        <taxon>Viridiplantae</taxon>
        <taxon>Streptophyta</taxon>
        <taxon>Embryophyta</taxon>
        <taxon>Tracheophyta</taxon>
        <taxon>Spermatophyta</taxon>
        <taxon>Magnoliopsida</taxon>
        <taxon>eudicotyledons</taxon>
        <taxon>Gunneridae</taxon>
        <taxon>Pentapetalae</taxon>
        <taxon>rosids</taxon>
        <taxon>malvids</taxon>
        <taxon>Sapindales</taxon>
        <taxon>Sapindaceae</taxon>
        <taxon>Hippocastanoideae</taxon>
        <taxon>Acereae</taxon>
        <taxon>Dipteronia</taxon>
    </lineage>
</organism>
<dbReference type="InterPro" id="IPR000048">
    <property type="entry name" value="IQ_motif_EF-hand-BS"/>
</dbReference>